<keyword evidence="2" id="KW-1185">Reference proteome</keyword>
<name>A0ABR9GBH0_9GAMM</name>
<evidence type="ECO:0000313" key="1">
    <source>
        <dbReference type="EMBL" id="MBE1161397.1"/>
    </source>
</evidence>
<gene>
    <name evidence="1" type="ORF">IGX34_13510</name>
</gene>
<evidence type="ECO:0000313" key="2">
    <source>
        <dbReference type="Proteomes" id="UP000651010"/>
    </source>
</evidence>
<accession>A0ABR9GBH0</accession>
<organism evidence="1 2">
    <name type="scientific">Dyella acidiphila</name>
    <dbReference type="NCBI Taxonomy" id="2775866"/>
    <lineage>
        <taxon>Bacteria</taxon>
        <taxon>Pseudomonadati</taxon>
        <taxon>Pseudomonadota</taxon>
        <taxon>Gammaproteobacteria</taxon>
        <taxon>Lysobacterales</taxon>
        <taxon>Rhodanobacteraceae</taxon>
        <taxon>Dyella</taxon>
    </lineage>
</organism>
<proteinExistence type="predicted"/>
<evidence type="ECO:0008006" key="3">
    <source>
        <dbReference type="Google" id="ProtNLM"/>
    </source>
</evidence>
<dbReference type="RefSeq" id="WP_192556253.1">
    <property type="nucleotide sequence ID" value="NZ_JACZZA010000008.1"/>
</dbReference>
<dbReference type="EMBL" id="JACZZA010000008">
    <property type="protein sequence ID" value="MBE1161397.1"/>
    <property type="molecule type" value="Genomic_DNA"/>
</dbReference>
<dbReference type="Proteomes" id="UP000651010">
    <property type="component" value="Unassembled WGS sequence"/>
</dbReference>
<comment type="caution">
    <text evidence="1">The sequence shown here is derived from an EMBL/GenBank/DDBJ whole genome shotgun (WGS) entry which is preliminary data.</text>
</comment>
<protein>
    <recommendedName>
        <fullName evidence="3">Transposase</fullName>
    </recommendedName>
</protein>
<sequence length="77" mass="8608">MDKKRGDNPCSRINLLIKKRTGFRVTAMGERPSPGIVQMARYAVCRTKMLHAPLPGALQVERGRPTIAREQMGGFLK</sequence>
<reference evidence="1 2" key="1">
    <citation type="submission" date="2020-09" db="EMBL/GenBank/DDBJ databases">
        <title>Dyella sp. 7MK23 isolated from forest soil.</title>
        <authorList>
            <person name="Fu J."/>
        </authorList>
    </citation>
    <scope>NUCLEOTIDE SEQUENCE [LARGE SCALE GENOMIC DNA]</scope>
    <source>
        <strain evidence="1 2">7MK23</strain>
    </source>
</reference>